<dbReference type="Proteomes" id="UP000559256">
    <property type="component" value="Unassembled WGS sequence"/>
</dbReference>
<dbReference type="AlphaFoldDB" id="A0A8H5FUP4"/>
<reference evidence="2 3" key="1">
    <citation type="journal article" date="2020" name="ISME J.">
        <title>Uncovering the hidden diversity of litter-decomposition mechanisms in mushroom-forming fungi.</title>
        <authorList>
            <person name="Floudas D."/>
            <person name="Bentzer J."/>
            <person name="Ahren D."/>
            <person name="Johansson T."/>
            <person name="Persson P."/>
            <person name="Tunlid A."/>
        </authorList>
    </citation>
    <scope>NUCLEOTIDE SEQUENCE [LARGE SCALE GENOMIC DNA]</scope>
    <source>
        <strain evidence="2 3">CBS 291.85</strain>
    </source>
</reference>
<sequence>MIDKSMSSPTDPNQKRDSLAPPPKYEERPSQEVVTMPQPVVEQPKQTPIPRSPSGDYPPQVPSPSVMLSPQTQQPKTPAQIGEEYRAACTCILSAAEDENCY</sequence>
<name>A0A8H5FUP4_9AGAR</name>
<feature type="compositionally biased region" description="Polar residues" evidence="1">
    <location>
        <begin position="66"/>
        <end position="77"/>
    </location>
</feature>
<feature type="compositionally biased region" description="Polar residues" evidence="1">
    <location>
        <begin position="1"/>
        <end position="12"/>
    </location>
</feature>
<feature type="region of interest" description="Disordered" evidence="1">
    <location>
        <begin position="1"/>
        <end position="80"/>
    </location>
</feature>
<accession>A0A8H5FUP4</accession>
<evidence type="ECO:0000256" key="1">
    <source>
        <dbReference type="SAM" id="MobiDB-lite"/>
    </source>
</evidence>
<dbReference type="EMBL" id="JAACJM010000079">
    <property type="protein sequence ID" value="KAF5349811.1"/>
    <property type="molecule type" value="Genomic_DNA"/>
</dbReference>
<evidence type="ECO:0000313" key="2">
    <source>
        <dbReference type="EMBL" id="KAF5349811.1"/>
    </source>
</evidence>
<comment type="caution">
    <text evidence="2">The sequence shown here is derived from an EMBL/GenBank/DDBJ whole genome shotgun (WGS) entry which is preliminary data.</text>
</comment>
<organism evidence="2 3">
    <name type="scientific">Tetrapyrgos nigripes</name>
    <dbReference type="NCBI Taxonomy" id="182062"/>
    <lineage>
        <taxon>Eukaryota</taxon>
        <taxon>Fungi</taxon>
        <taxon>Dikarya</taxon>
        <taxon>Basidiomycota</taxon>
        <taxon>Agaricomycotina</taxon>
        <taxon>Agaricomycetes</taxon>
        <taxon>Agaricomycetidae</taxon>
        <taxon>Agaricales</taxon>
        <taxon>Marasmiineae</taxon>
        <taxon>Marasmiaceae</taxon>
        <taxon>Tetrapyrgos</taxon>
    </lineage>
</organism>
<feature type="compositionally biased region" description="Basic and acidic residues" evidence="1">
    <location>
        <begin position="13"/>
        <end position="30"/>
    </location>
</feature>
<protein>
    <submittedName>
        <fullName evidence="2">Uncharacterized protein</fullName>
    </submittedName>
</protein>
<keyword evidence="3" id="KW-1185">Reference proteome</keyword>
<evidence type="ECO:0000313" key="3">
    <source>
        <dbReference type="Proteomes" id="UP000559256"/>
    </source>
</evidence>
<gene>
    <name evidence="2" type="ORF">D9758_010202</name>
</gene>
<proteinExistence type="predicted"/>